<gene>
    <name evidence="7" type="ORF">M2152_001509</name>
</gene>
<keyword evidence="8" id="KW-1185">Reference proteome</keyword>
<dbReference type="RefSeq" id="WP_322133644.1">
    <property type="nucleotide sequence ID" value="NZ_CP085036.1"/>
</dbReference>
<keyword evidence="3 6" id="KW-0812">Transmembrane</keyword>
<keyword evidence="2" id="KW-1003">Cell membrane</keyword>
<dbReference type="Pfam" id="PF03631">
    <property type="entry name" value="Virul_fac_BrkB"/>
    <property type="match status" value="1"/>
</dbReference>
<protein>
    <submittedName>
        <fullName evidence="7">Membrane protein</fullName>
    </submittedName>
</protein>
<evidence type="ECO:0000313" key="7">
    <source>
        <dbReference type="EMBL" id="MDH6181327.1"/>
    </source>
</evidence>
<evidence type="ECO:0000256" key="6">
    <source>
        <dbReference type="SAM" id="Phobius"/>
    </source>
</evidence>
<feature type="transmembrane region" description="Helical" evidence="6">
    <location>
        <begin position="40"/>
        <end position="60"/>
    </location>
</feature>
<evidence type="ECO:0000313" key="8">
    <source>
        <dbReference type="Proteomes" id="UP001160142"/>
    </source>
</evidence>
<accession>A0ABT6KMT3</accession>
<proteinExistence type="predicted"/>
<comment type="subcellular location">
    <subcellularLocation>
        <location evidence="1">Cell membrane</location>
        <topology evidence="1">Multi-pass membrane protein</topology>
    </subcellularLocation>
</comment>
<keyword evidence="4 6" id="KW-1133">Transmembrane helix</keyword>
<evidence type="ECO:0000256" key="3">
    <source>
        <dbReference type="ARBA" id="ARBA00022692"/>
    </source>
</evidence>
<feature type="transmembrane region" description="Helical" evidence="6">
    <location>
        <begin position="226"/>
        <end position="249"/>
    </location>
</feature>
<feature type="transmembrane region" description="Helical" evidence="6">
    <location>
        <begin position="188"/>
        <end position="214"/>
    </location>
</feature>
<organism evidence="7 8">
    <name type="scientific">Antiquaquibacter oligotrophicus</name>
    <dbReference type="NCBI Taxonomy" id="2880260"/>
    <lineage>
        <taxon>Bacteria</taxon>
        <taxon>Bacillati</taxon>
        <taxon>Actinomycetota</taxon>
        <taxon>Actinomycetes</taxon>
        <taxon>Micrococcales</taxon>
        <taxon>Microbacteriaceae</taxon>
        <taxon>Antiquaquibacter</taxon>
    </lineage>
</organism>
<feature type="transmembrane region" description="Helical" evidence="6">
    <location>
        <begin position="143"/>
        <end position="168"/>
    </location>
</feature>
<keyword evidence="5 6" id="KW-0472">Membrane</keyword>
<feature type="transmembrane region" description="Helical" evidence="6">
    <location>
        <begin position="261"/>
        <end position="287"/>
    </location>
</feature>
<name>A0ABT6KMT3_9MICO</name>
<dbReference type="InterPro" id="IPR017039">
    <property type="entry name" value="Virul_fac_BrkB"/>
</dbReference>
<feature type="transmembrane region" description="Helical" evidence="6">
    <location>
        <begin position="102"/>
        <end position="122"/>
    </location>
</feature>
<dbReference type="EMBL" id="JARXVQ010000001">
    <property type="protein sequence ID" value="MDH6181327.1"/>
    <property type="molecule type" value="Genomic_DNA"/>
</dbReference>
<dbReference type="PANTHER" id="PTHR30213:SF1">
    <property type="entry name" value="INNER MEMBRANE PROTEIN YHJD"/>
    <property type="match status" value="1"/>
</dbReference>
<sequence length="360" mass="37505">MKERITRLIAWVTGLFPVRVFTHFGERNGPVLAAGMSYQALFAVFAAVYVGFSIAGIWLLGQPGAMDSLLAIVNSTIPGLVGDDGVITPDDLAAAGAASAGLLTWTGAIALIGLILTATGWISFARLSVRAVFGLPRETRNPALVMALDILVAIAVGVLLLVASVLSVASTAALDWVFGAIGLATESIGYVVLARVIGLVLVLAINTAVLVMLFRFLSSAAVGWRYLVRGALVGGAGMLVLQLASSLLASGASSNPLLATFAVLIGLLLFFRLLNTVILVAASWIAVGAEDRHEQLAPRASVVSDADDLVAARARVVEARRAYASAPLLRRRGAARRVRQAEDRLVDLVVDDTGTLAGVS</sequence>
<reference evidence="7 8" key="1">
    <citation type="submission" date="2023-04" db="EMBL/GenBank/DDBJ databases">
        <title>Genome Encyclopedia of Bacteria and Archaea VI: Functional Genomics of Type Strains.</title>
        <authorList>
            <person name="Whitman W."/>
        </authorList>
    </citation>
    <scope>NUCLEOTIDE SEQUENCE [LARGE SCALE GENOMIC DNA]</scope>
    <source>
        <strain evidence="7 8">SG_E_30_P1</strain>
    </source>
</reference>
<dbReference type="PANTHER" id="PTHR30213">
    <property type="entry name" value="INNER MEMBRANE PROTEIN YHJD"/>
    <property type="match status" value="1"/>
</dbReference>
<comment type="caution">
    <text evidence="7">The sequence shown here is derived from an EMBL/GenBank/DDBJ whole genome shotgun (WGS) entry which is preliminary data.</text>
</comment>
<evidence type="ECO:0000256" key="4">
    <source>
        <dbReference type="ARBA" id="ARBA00022989"/>
    </source>
</evidence>
<evidence type="ECO:0000256" key="5">
    <source>
        <dbReference type="ARBA" id="ARBA00023136"/>
    </source>
</evidence>
<evidence type="ECO:0000256" key="2">
    <source>
        <dbReference type="ARBA" id="ARBA00022475"/>
    </source>
</evidence>
<evidence type="ECO:0000256" key="1">
    <source>
        <dbReference type="ARBA" id="ARBA00004651"/>
    </source>
</evidence>
<dbReference type="Proteomes" id="UP001160142">
    <property type="component" value="Unassembled WGS sequence"/>
</dbReference>